<feature type="region of interest" description="Disordered" evidence="1">
    <location>
        <begin position="57"/>
        <end position="88"/>
    </location>
</feature>
<evidence type="ECO:0000313" key="2">
    <source>
        <dbReference type="EMBL" id="MPC09969.1"/>
    </source>
</evidence>
<dbReference type="EMBL" id="VSRR010000095">
    <property type="protein sequence ID" value="MPC09969.1"/>
    <property type="molecule type" value="Genomic_DNA"/>
</dbReference>
<sequence length="212" mass="22595">MTWRKLSHVSAPPAEGGAEPSKAAEIIQRKLNQALEENGITLPPQLQQYSQIATTQVDGPADEPLGATSASSSSSLLQAEATHPPHTVTADRRIMDAIIYERLKATQKISIKKQPCVMKGENEIFLKPILTTEESHPCPSLEPPLPPSPGSPTASSVSIPTFPPPSLSSILSHFSARLCPSLGPVVARVKRLVPPRSPTPRPPHSGAHALQS</sequence>
<proteinExistence type="predicted"/>
<name>A0A5B7CKB7_PORTR</name>
<feature type="region of interest" description="Disordered" evidence="1">
    <location>
        <begin position="1"/>
        <end position="22"/>
    </location>
</feature>
<reference evidence="2 3" key="1">
    <citation type="submission" date="2019-05" db="EMBL/GenBank/DDBJ databases">
        <title>Another draft genome of Portunus trituberculatus and its Hox gene families provides insights of decapod evolution.</title>
        <authorList>
            <person name="Jeong J.-H."/>
            <person name="Song I."/>
            <person name="Kim S."/>
            <person name="Choi T."/>
            <person name="Kim D."/>
            <person name="Ryu S."/>
            <person name="Kim W."/>
        </authorList>
    </citation>
    <scope>NUCLEOTIDE SEQUENCE [LARGE SCALE GENOMIC DNA]</scope>
    <source>
        <tissue evidence="2">Muscle</tissue>
    </source>
</reference>
<gene>
    <name evidence="2" type="ORF">E2C01_002591</name>
</gene>
<feature type="region of interest" description="Disordered" evidence="1">
    <location>
        <begin position="135"/>
        <end position="162"/>
    </location>
</feature>
<evidence type="ECO:0000256" key="1">
    <source>
        <dbReference type="SAM" id="MobiDB-lite"/>
    </source>
</evidence>
<keyword evidence="3" id="KW-1185">Reference proteome</keyword>
<accession>A0A5B7CKB7</accession>
<dbReference type="Proteomes" id="UP000324222">
    <property type="component" value="Unassembled WGS sequence"/>
</dbReference>
<organism evidence="2 3">
    <name type="scientific">Portunus trituberculatus</name>
    <name type="common">Swimming crab</name>
    <name type="synonym">Neptunus trituberculatus</name>
    <dbReference type="NCBI Taxonomy" id="210409"/>
    <lineage>
        <taxon>Eukaryota</taxon>
        <taxon>Metazoa</taxon>
        <taxon>Ecdysozoa</taxon>
        <taxon>Arthropoda</taxon>
        <taxon>Crustacea</taxon>
        <taxon>Multicrustacea</taxon>
        <taxon>Malacostraca</taxon>
        <taxon>Eumalacostraca</taxon>
        <taxon>Eucarida</taxon>
        <taxon>Decapoda</taxon>
        <taxon>Pleocyemata</taxon>
        <taxon>Brachyura</taxon>
        <taxon>Eubrachyura</taxon>
        <taxon>Portunoidea</taxon>
        <taxon>Portunidae</taxon>
        <taxon>Portuninae</taxon>
        <taxon>Portunus</taxon>
    </lineage>
</organism>
<dbReference type="OrthoDB" id="6275927at2759"/>
<comment type="caution">
    <text evidence="2">The sequence shown here is derived from an EMBL/GenBank/DDBJ whole genome shotgun (WGS) entry which is preliminary data.</text>
</comment>
<evidence type="ECO:0000313" key="3">
    <source>
        <dbReference type="Proteomes" id="UP000324222"/>
    </source>
</evidence>
<feature type="compositionally biased region" description="Pro residues" evidence="1">
    <location>
        <begin position="140"/>
        <end position="150"/>
    </location>
</feature>
<dbReference type="AlphaFoldDB" id="A0A5B7CKB7"/>
<protein>
    <submittedName>
        <fullName evidence="2">Uncharacterized protein</fullName>
    </submittedName>
</protein>
<feature type="region of interest" description="Disordered" evidence="1">
    <location>
        <begin position="192"/>
        <end position="212"/>
    </location>
</feature>